<comment type="caution">
    <text evidence="2">The sequence shown here is derived from an EMBL/GenBank/DDBJ whole genome shotgun (WGS) entry which is preliminary data.</text>
</comment>
<gene>
    <name evidence="2" type="ORF">BIT28_27030</name>
</gene>
<dbReference type="InterPro" id="IPR037401">
    <property type="entry name" value="SnoaL-like"/>
</dbReference>
<dbReference type="EMBL" id="MJIL01000097">
    <property type="protein sequence ID" value="OLQ70476.1"/>
    <property type="molecule type" value="Genomic_DNA"/>
</dbReference>
<dbReference type="Gene3D" id="3.10.450.50">
    <property type="match status" value="1"/>
</dbReference>
<dbReference type="InterPro" id="IPR032710">
    <property type="entry name" value="NTF2-like_dom_sf"/>
</dbReference>
<feature type="domain" description="SnoaL-like" evidence="1">
    <location>
        <begin position="19"/>
        <end position="89"/>
    </location>
</feature>
<evidence type="ECO:0000259" key="1">
    <source>
        <dbReference type="Pfam" id="PF12680"/>
    </source>
</evidence>
<dbReference type="STRING" id="1903952.BIT28_27030"/>
<keyword evidence="3" id="KW-1185">Reference proteome</keyword>
<dbReference type="Pfam" id="PF12680">
    <property type="entry name" value="SnoaL_2"/>
    <property type="match status" value="1"/>
</dbReference>
<dbReference type="AlphaFoldDB" id="A0A1Q9G871"/>
<organism evidence="2 3">
    <name type="scientific">Photobacterium proteolyticum</name>
    <dbReference type="NCBI Taxonomy" id="1903952"/>
    <lineage>
        <taxon>Bacteria</taxon>
        <taxon>Pseudomonadati</taxon>
        <taxon>Pseudomonadota</taxon>
        <taxon>Gammaproteobacteria</taxon>
        <taxon>Vibrionales</taxon>
        <taxon>Vibrionaceae</taxon>
        <taxon>Photobacterium</taxon>
    </lineage>
</organism>
<evidence type="ECO:0000313" key="3">
    <source>
        <dbReference type="Proteomes" id="UP000186905"/>
    </source>
</evidence>
<name>A0A1Q9G871_9GAMM</name>
<evidence type="ECO:0000313" key="2">
    <source>
        <dbReference type="EMBL" id="OLQ70476.1"/>
    </source>
</evidence>
<dbReference type="OrthoDB" id="1157330at2"/>
<reference evidence="2 3" key="1">
    <citation type="submission" date="2016-09" db="EMBL/GenBank/DDBJ databases">
        <title>Photobacterium proteolyticum sp. nov. a protease producing bacterium isolated from ocean sediments of Laizhou Bay.</title>
        <authorList>
            <person name="Li Y."/>
        </authorList>
    </citation>
    <scope>NUCLEOTIDE SEQUENCE [LARGE SCALE GENOMIC DNA]</scope>
    <source>
        <strain evidence="2 3">13-12</strain>
    </source>
</reference>
<proteinExistence type="predicted"/>
<dbReference type="RefSeq" id="WP_075767769.1">
    <property type="nucleotide sequence ID" value="NZ_MJIL01000097.1"/>
</dbReference>
<dbReference type="SUPFAM" id="SSF54427">
    <property type="entry name" value="NTF2-like"/>
    <property type="match status" value="1"/>
</dbReference>
<protein>
    <submittedName>
        <fullName evidence="2">Isochorismatase</fullName>
    </submittedName>
</protein>
<accession>A0A1Q9G871</accession>
<sequence length="123" mass="14160">MTTQAPETFKTGIELWKKSFNQQDAAGCAAQYTADAVMHARPFGTFTGTEEIRGFWQHIIDSGYQQVEYQNTTWEKKDSNCFILRSEWTMNKAFGVVHEEHWVIQPDGTAKLAYDDFEVLGER</sequence>
<dbReference type="Proteomes" id="UP000186905">
    <property type="component" value="Unassembled WGS sequence"/>
</dbReference>